<organism evidence="1 4">
    <name type="scientific">Staphylococcus epidermidis</name>
    <dbReference type="NCBI Taxonomy" id="1282"/>
    <lineage>
        <taxon>Bacteria</taxon>
        <taxon>Bacillati</taxon>
        <taxon>Bacillota</taxon>
        <taxon>Bacilli</taxon>
        <taxon>Bacillales</taxon>
        <taxon>Staphylococcaceae</taxon>
        <taxon>Staphylococcus</taxon>
    </lineage>
</organism>
<evidence type="ECO:0000313" key="2">
    <source>
        <dbReference type="EMBL" id="PIH09191.1"/>
    </source>
</evidence>
<evidence type="ECO:0008006" key="5">
    <source>
        <dbReference type="Google" id="ProtNLM"/>
    </source>
</evidence>
<proteinExistence type="predicted"/>
<protein>
    <recommendedName>
        <fullName evidence="5">DUF3168 domain-containing protein</fullName>
    </recommendedName>
</protein>
<evidence type="ECO:0000313" key="1">
    <source>
        <dbReference type="EMBL" id="MBF2229596.1"/>
    </source>
</evidence>
<reference evidence="2 3" key="1">
    <citation type="submission" date="2017-10" db="EMBL/GenBank/DDBJ databases">
        <title>genome sequences of Staph epi in chlorhexidine trial.</title>
        <authorList>
            <person name="Greninger A.L."/>
            <person name="Addetia A."/>
            <person name="Qin X."/>
            <person name="Zerr D."/>
        </authorList>
    </citation>
    <scope>NUCLEOTIDE SEQUENCE [LARGE SCALE GENOMIC DNA]</scope>
    <source>
        <strain evidence="2 3">SCH-17</strain>
    </source>
</reference>
<dbReference type="Proteomes" id="UP000648077">
    <property type="component" value="Unassembled WGS sequence"/>
</dbReference>
<comment type="caution">
    <text evidence="1">The sequence shown here is derived from an EMBL/GenBank/DDBJ whole genome shotgun (WGS) entry which is preliminary data.</text>
</comment>
<dbReference type="OrthoDB" id="2168818at2"/>
<accession>A0A509LXR4</accession>
<sequence>MISDIFEYIEKVLNSNAIVNEHVGNRIFFYQVEETDEESINLPFIVINSLDPYSPRSFASNNYFNQNFVVQIDVESKEDSITKLVANEITKELFKHYLFKLDGGLDEFFIETQRFVDSRRYEGIPKNIN</sequence>
<dbReference type="EMBL" id="JACGQI010000003">
    <property type="protein sequence ID" value="MBF2229596.1"/>
    <property type="molecule type" value="Genomic_DNA"/>
</dbReference>
<reference evidence="1" key="2">
    <citation type="submission" date="2020-08" db="EMBL/GenBank/DDBJ databases">
        <title>Changes in the skin microbiome associated with squamous cell carcinoma in transplant recipients.</title>
        <authorList>
            <person name="Zaugg J."/>
            <person name="Krueger A."/>
            <person name="Lachner N."/>
        </authorList>
    </citation>
    <scope>NUCLEOTIDE SEQUENCE</scope>
    <source>
        <strain evidence="1">R5988</strain>
    </source>
</reference>
<dbReference type="EMBL" id="PEJG01000028">
    <property type="protein sequence ID" value="PIH09191.1"/>
    <property type="molecule type" value="Genomic_DNA"/>
</dbReference>
<evidence type="ECO:0000313" key="3">
    <source>
        <dbReference type="Proteomes" id="UP000228502"/>
    </source>
</evidence>
<name>A0A509LXR4_STAEP</name>
<dbReference type="Proteomes" id="UP000228502">
    <property type="component" value="Unassembled WGS sequence"/>
</dbReference>
<evidence type="ECO:0000313" key="4">
    <source>
        <dbReference type="Proteomes" id="UP000648077"/>
    </source>
</evidence>
<dbReference type="RefSeq" id="WP_002484779.1">
    <property type="nucleotide sequence ID" value="NZ_CAJUVR010000163.1"/>
</dbReference>
<dbReference type="AlphaFoldDB" id="A0A509LXR4"/>
<gene>
    <name evidence="2" type="ORF">CTJ08_12365</name>
    <name evidence="1" type="ORF">H3963_03870</name>
</gene>